<proteinExistence type="predicted"/>
<reference evidence="1 2" key="1">
    <citation type="submission" date="2018-07" db="EMBL/GenBank/DDBJ databases">
        <title>Genomic Encyclopedia of Type Strains, Phase III (KMG-III): the genomes of soil and plant-associated and newly described type strains.</title>
        <authorList>
            <person name="Whitman W."/>
        </authorList>
    </citation>
    <scope>NUCLEOTIDE SEQUENCE [LARGE SCALE GENOMIC DNA]</scope>
    <source>
        <strain evidence="1 2">CECT 8487</strain>
    </source>
</reference>
<accession>A0A3D9HMH1</accession>
<sequence length="122" mass="14028">MWVVELTKMDIDEFKNKLRSNPEKIAFSETMDVIELNYDFIPTAFKNGPLENAKGQNSGSCKLFAFAKMQNLTKEETLTCFGEHYFTDVLKDPNGTGHQNIRNFMKTGFEGLFFDKDPLKTK</sequence>
<keyword evidence="2" id="KW-1185">Reference proteome</keyword>
<dbReference type="Proteomes" id="UP000256629">
    <property type="component" value="Unassembled WGS sequence"/>
</dbReference>
<dbReference type="Gene3D" id="3.20.160.10">
    <property type="entry name" value="vpa0580 domain like"/>
    <property type="match status" value="1"/>
</dbReference>
<comment type="caution">
    <text evidence="1">The sequence shown here is derived from an EMBL/GenBank/DDBJ whole genome shotgun (WGS) entry which is preliminary data.</text>
</comment>
<dbReference type="Pfam" id="PF08888">
    <property type="entry name" value="HopJ"/>
    <property type="match status" value="1"/>
</dbReference>
<evidence type="ECO:0000313" key="2">
    <source>
        <dbReference type="Proteomes" id="UP000256629"/>
    </source>
</evidence>
<gene>
    <name evidence="1" type="ORF">DFQ02_101727</name>
</gene>
<evidence type="ECO:0000313" key="1">
    <source>
        <dbReference type="EMBL" id="RED50690.1"/>
    </source>
</evidence>
<name>A0A3D9HMH1_9FLAO</name>
<dbReference type="InterPro" id="IPR014984">
    <property type="entry name" value="HopJ"/>
</dbReference>
<organism evidence="1 2">
    <name type="scientific">Seonamhaeicola aphaedonensis</name>
    <dbReference type="NCBI Taxonomy" id="1461338"/>
    <lineage>
        <taxon>Bacteria</taxon>
        <taxon>Pseudomonadati</taxon>
        <taxon>Bacteroidota</taxon>
        <taxon>Flavobacteriia</taxon>
        <taxon>Flavobacteriales</taxon>
        <taxon>Flavobacteriaceae</taxon>
    </lineage>
</organism>
<dbReference type="AlphaFoldDB" id="A0A3D9HMH1"/>
<dbReference type="InterPro" id="IPR038604">
    <property type="entry name" value="HopJ_sf"/>
</dbReference>
<protein>
    <submittedName>
        <fullName evidence="1">HopJ type III effector protein</fullName>
    </submittedName>
</protein>
<dbReference type="EMBL" id="QRDX01000001">
    <property type="protein sequence ID" value="RED50690.1"/>
    <property type="molecule type" value="Genomic_DNA"/>
</dbReference>